<evidence type="ECO:0000313" key="6">
    <source>
        <dbReference type="EMBL" id="MDV6233779.1"/>
    </source>
</evidence>
<dbReference type="SUPFAM" id="SSF46689">
    <property type="entry name" value="Homeodomain-like"/>
    <property type="match status" value="1"/>
</dbReference>
<dbReference type="InterPro" id="IPR050109">
    <property type="entry name" value="HTH-type_TetR-like_transc_reg"/>
</dbReference>
<dbReference type="Gene3D" id="1.10.10.60">
    <property type="entry name" value="Homeodomain-like"/>
    <property type="match status" value="1"/>
</dbReference>
<dbReference type="Pfam" id="PF16859">
    <property type="entry name" value="TetR_C_11"/>
    <property type="match status" value="1"/>
</dbReference>
<organism evidence="6 7">
    <name type="scientific">Rhodococcus cercidiphylli</name>
    <dbReference type="NCBI Taxonomy" id="489916"/>
    <lineage>
        <taxon>Bacteria</taxon>
        <taxon>Bacillati</taxon>
        <taxon>Actinomycetota</taxon>
        <taxon>Actinomycetes</taxon>
        <taxon>Mycobacteriales</taxon>
        <taxon>Nocardiaceae</taxon>
        <taxon>Rhodococcus</taxon>
    </lineage>
</organism>
<evidence type="ECO:0000256" key="2">
    <source>
        <dbReference type="ARBA" id="ARBA00023125"/>
    </source>
</evidence>
<dbReference type="EMBL" id="JAWLKE010000013">
    <property type="protein sequence ID" value="MDV6233779.1"/>
    <property type="molecule type" value="Genomic_DNA"/>
</dbReference>
<dbReference type="Gene3D" id="1.10.357.10">
    <property type="entry name" value="Tetracycline Repressor, domain 2"/>
    <property type="match status" value="1"/>
</dbReference>
<evidence type="ECO:0000256" key="4">
    <source>
        <dbReference type="PROSITE-ProRule" id="PRU00335"/>
    </source>
</evidence>
<keyword evidence="2 4" id="KW-0238">DNA-binding</keyword>
<dbReference type="InterPro" id="IPR011075">
    <property type="entry name" value="TetR_C"/>
</dbReference>
<dbReference type="Pfam" id="PF00440">
    <property type="entry name" value="TetR_N"/>
    <property type="match status" value="1"/>
</dbReference>
<dbReference type="SUPFAM" id="SSF48498">
    <property type="entry name" value="Tetracyclin repressor-like, C-terminal domain"/>
    <property type="match status" value="1"/>
</dbReference>
<feature type="DNA-binding region" description="H-T-H motif" evidence="4">
    <location>
        <begin position="36"/>
        <end position="55"/>
    </location>
</feature>
<sequence>MNGDAPRRSRISAEREEEFLDAALMCLGDVGYDSLSMDLVAERARCSKATLYRRWSSKGEMVVAAIESVGPAPFAGIDTGTLRGDLVELMRRISEGAEHDRRFAAAIHHAVMVDEQLAAAVRRTFLEPEARFLESVVVRAVQRGELSSRPRSADFLQYMVFSAIMTGPLTDAEPLDSEYRTRIIDEVILPSLRSTMD</sequence>
<proteinExistence type="predicted"/>
<dbReference type="PANTHER" id="PTHR30055:SF149">
    <property type="entry name" value="TETR-FAMILY TRANSCRIPTIONAL REGULATOR"/>
    <property type="match status" value="1"/>
</dbReference>
<keyword evidence="3" id="KW-0804">Transcription</keyword>
<reference evidence="6 7" key="1">
    <citation type="submission" date="2023-10" db="EMBL/GenBank/DDBJ databases">
        <title>Development of a sustainable strategy for remediation of hydrocarbon-contaminated territories based on the waste exchange concept.</title>
        <authorList>
            <person name="Krivoruchko A."/>
        </authorList>
    </citation>
    <scope>NUCLEOTIDE SEQUENCE [LARGE SCALE GENOMIC DNA]</scope>
    <source>
        <strain evidence="6 7">IEGM 1322</strain>
    </source>
</reference>
<dbReference type="Proteomes" id="UP001185899">
    <property type="component" value="Unassembled WGS sequence"/>
</dbReference>
<name>A0ABU4B5L9_9NOCA</name>
<evidence type="ECO:0000256" key="3">
    <source>
        <dbReference type="ARBA" id="ARBA00023163"/>
    </source>
</evidence>
<dbReference type="InterPro" id="IPR001647">
    <property type="entry name" value="HTH_TetR"/>
</dbReference>
<dbReference type="InterPro" id="IPR009057">
    <property type="entry name" value="Homeodomain-like_sf"/>
</dbReference>
<accession>A0ABU4B5L9</accession>
<gene>
    <name evidence="6" type="ORF">R3P95_24790</name>
</gene>
<dbReference type="RefSeq" id="WP_317549791.1">
    <property type="nucleotide sequence ID" value="NZ_JAWLKE010000013.1"/>
</dbReference>
<dbReference type="PROSITE" id="PS50977">
    <property type="entry name" value="HTH_TETR_2"/>
    <property type="match status" value="1"/>
</dbReference>
<dbReference type="InterPro" id="IPR036271">
    <property type="entry name" value="Tet_transcr_reg_TetR-rel_C_sf"/>
</dbReference>
<keyword evidence="7" id="KW-1185">Reference proteome</keyword>
<keyword evidence="1" id="KW-0805">Transcription regulation</keyword>
<dbReference type="PANTHER" id="PTHR30055">
    <property type="entry name" value="HTH-TYPE TRANSCRIPTIONAL REGULATOR RUTR"/>
    <property type="match status" value="1"/>
</dbReference>
<comment type="caution">
    <text evidence="6">The sequence shown here is derived from an EMBL/GenBank/DDBJ whole genome shotgun (WGS) entry which is preliminary data.</text>
</comment>
<evidence type="ECO:0000259" key="5">
    <source>
        <dbReference type="PROSITE" id="PS50977"/>
    </source>
</evidence>
<protein>
    <submittedName>
        <fullName evidence="6">TetR/AcrR family transcriptional regulator</fullName>
    </submittedName>
</protein>
<feature type="domain" description="HTH tetR-type" evidence="5">
    <location>
        <begin position="13"/>
        <end position="73"/>
    </location>
</feature>
<evidence type="ECO:0000313" key="7">
    <source>
        <dbReference type="Proteomes" id="UP001185899"/>
    </source>
</evidence>
<evidence type="ECO:0000256" key="1">
    <source>
        <dbReference type="ARBA" id="ARBA00023015"/>
    </source>
</evidence>